<comment type="caution">
    <text evidence="1">The sequence shown here is derived from an EMBL/GenBank/DDBJ whole genome shotgun (WGS) entry which is preliminary data.</text>
</comment>
<organism evidence="1 2">
    <name type="scientific">Danionella cerebrum</name>
    <dbReference type="NCBI Taxonomy" id="2873325"/>
    <lineage>
        <taxon>Eukaryota</taxon>
        <taxon>Metazoa</taxon>
        <taxon>Chordata</taxon>
        <taxon>Craniata</taxon>
        <taxon>Vertebrata</taxon>
        <taxon>Euteleostomi</taxon>
        <taxon>Actinopterygii</taxon>
        <taxon>Neopterygii</taxon>
        <taxon>Teleostei</taxon>
        <taxon>Ostariophysi</taxon>
        <taxon>Cypriniformes</taxon>
        <taxon>Danionidae</taxon>
        <taxon>Danioninae</taxon>
        <taxon>Danionella</taxon>
    </lineage>
</organism>
<name>A0A553R7A1_9TELE</name>
<protein>
    <submittedName>
        <fullName evidence="1">Uncharacterized protein</fullName>
    </submittedName>
</protein>
<dbReference type="EMBL" id="SRMA01025192">
    <property type="protein sequence ID" value="TRY98061.1"/>
    <property type="molecule type" value="Genomic_DNA"/>
</dbReference>
<evidence type="ECO:0000313" key="1">
    <source>
        <dbReference type="EMBL" id="TRY98061.1"/>
    </source>
</evidence>
<evidence type="ECO:0000313" key="2">
    <source>
        <dbReference type="Proteomes" id="UP000316079"/>
    </source>
</evidence>
<accession>A0A553R7A1</accession>
<dbReference type="OrthoDB" id="74910at2759"/>
<keyword evidence="2" id="KW-1185">Reference proteome</keyword>
<gene>
    <name evidence="1" type="ORF">DNTS_004434</name>
</gene>
<reference evidence="1 2" key="1">
    <citation type="journal article" date="2019" name="Sci. Data">
        <title>Hybrid genome assembly and annotation of Danionella translucida.</title>
        <authorList>
            <person name="Kadobianskyi M."/>
            <person name="Schulze L."/>
            <person name="Schuelke M."/>
            <person name="Judkewitz B."/>
        </authorList>
    </citation>
    <scope>NUCLEOTIDE SEQUENCE [LARGE SCALE GENOMIC DNA]</scope>
    <source>
        <strain evidence="1 2">Bolton</strain>
    </source>
</reference>
<dbReference type="Proteomes" id="UP000316079">
    <property type="component" value="Unassembled WGS sequence"/>
</dbReference>
<dbReference type="AlphaFoldDB" id="A0A553R7A1"/>
<sequence length="91" mass="10387">MFLTDASSDSSLSRYHCICVCAGVTWANAVLLCFSEDEQKPLWMDLTREDSGGVRRWLLQTEDFFRTELNLLSNDRDTQTPSALLLLQIKV</sequence>
<proteinExistence type="predicted"/>